<sequence>MTFTLLPFFIQKQINRLTNNRFLKICFYIIYGTVGFYAFL</sequence>
<organism evidence="2 3">
    <name type="scientific">Aureispira anguillae</name>
    <dbReference type="NCBI Taxonomy" id="2864201"/>
    <lineage>
        <taxon>Bacteria</taxon>
        <taxon>Pseudomonadati</taxon>
        <taxon>Bacteroidota</taxon>
        <taxon>Saprospiria</taxon>
        <taxon>Saprospirales</taxon>
        <taxon>Saprospiraceae</taxon>
        <taxon>Aureispira</taxon>
    </lineage>
</organism>
<keyword evidence="1" id="KW-1133">Transmembrane helix</keyword>
<evidence type="ECO:0000256" key="1">
    <source>
        <dbReference type="SAM" id="Phobius"/>
    </source>
</evidence>
<accession>A0A915YFU2</accession>
<gene>
    <name evidence="2" type="ORF">AsAng_0029130</name>
</gene>
<proteinExistence type="predicted"/>
<name>A0A915YFU2_9BACT</name>
<protein>
    <submittedName>
        <fullName evidence="2">Uncharacterized protein</fullName>
    </submittedName>
</protein>
<reference evidence="2" key="1">
    <citation type="submission" date="2022-09" db="EMBL/GenBank/DDBJ databases">
        <title>Aureispira anguillicida sp. nov., isolated from Leptocephalus of Japanese eel Anguilla japonica.</title>
        <authorList>
            <person name="Yuasa K."/>
            <person name="Mekata T."/>
            <person name="Ikunari K."/>
        </authorList>
    </citation>
    <scope>NUCLEOTIDE SEQUENCE</scope>
    <source>
        <strain evidence="2">EL160426</strain>
    </source>
</reference>
<keyword evidence="1" id="KW-0812">Transmembrane</keyword>
<evidence type="ECO:0000313" key="2">
    <source>
        <dbReference type="EMBL" id="BDS12198.1"/>
    </source>
</evidence>
<keyword evidence="3" id="KW-1185">Reference proteome</keyword>
<dbReference type="KEGG" id="aup:AsAng_0029130"/>
<evidence type="ECO:0000313" key="3">
    <source>
        <dbReference type="Proteomes" id="UP001060919"/>
    </source>
</evidence>
<feature type="transmembrane region" description="Helical" evidence="1">
    <location>
        <begin position="21"/>
        <end position="39"/>
    </location>
</feature>
<keyword evidence="1" id="KW-0472">Membrane</keyword>
<dbReference type="Proteomes" id="UP001060919">
    <property type="component" value="Chromosome"/>
</dbReference>
<dbReference type="AlphaFoldDB" id="A0A915YFU2"/>
<dbReference type="EMBL" id="AP026867">
    <property type="protein sequence ID" value="BDS12198.1"/>
    <property type="molecule type" value="Genomic_DNA"/>
</dbReference>